<gene>
    <name evidence="2" type="ORF">EJB05_44147</name>
</gene>
<sequence length="92" mass="10163">MSHVAHIRRRFVSASSSTSATTGQVLCFASAPLLSSPSLIKSRNHLGGKKKERKGKEGTFPKKPPATPLLRRRPVVAAAHRRLIQPRNQRFP</sequence>
<organism evidence="2 3">
    <name type="scientific">Eragrostis curvula</name>
    <name type="common">weeping love grass</name>
    <dbReference type="NCBI Taxonomy" id="38414"/>
    <lineage>
        <taxon>Eukaryota</taxon>
        <taxon>Viridiplantae</taxon>
        <taxon>Streptophyta</taxon>
        <taxon>Embryophyta</taxon>
        <taxon>Tracheophyta</taxon>
        <taxon>Spermatophyta</taxon>
        <taxon>Magnoliopsida</taxon>
        <taxon>Liliopsida</taxon>
        <taxon>Poales</taxon>
        <taxon>Poaceae</taxon>
        <taxon>PACMAD clade</taxon>
        <taxon>Chloridoideae</taxon>
        <taxon>Eragrostideae</taxon>
        <taxon>Eragrostidinae</taxon>
        <taxon>Eragrostis</taxon>
    </lineage>
</organism>
<name>A0A5J9TH47_9POAL</name>
<keyword evidence="3" id="KW-1185">Reference proteome</keyword>
<protein>
    <submittedName>
        <fullName evidence="2">Uncharacterized protein</fullName>
    </submittedName>
</protein>
<reference evidence="2 3" key="1">
    <citation type="journal article" date="2019" name="Sci. Rep.">
        <title>A high-quality genome of Eragrostis curvula grass provides insights into Poaceae evolution and supports new strategies to enhance forage quality.</title>
        <authorList>
            <person name="Carballo J."/>
            <person name="Santos B.A.C.M."/>
            <person name="Zappacosta D."/>
            <person name="Garbus I."/>
            <person name="Selva J.P."/>
            <person name="Gallo C.A."/>
            <person name="Diaz A."/>
            <person name="Albertini E."/>
            <person name="Caccamo M."/>
            <person name="Echenique V."/>
        </authorList>
    </citation>
    <scope>NUCLEOTIDE SEQUENCE [LARGE SCALE GENOMIC DNA]</scope>
    <source>
        <strain evidence="3">cv. Victoria</strain>
        <tissue evidence="2">Leaf</tissue>
    </source>
</reference>
<feature type="region of interest" description="Disordered" evidence="1">
    <location>
        <begin position="40"/>
        <end position="68"/>
    </location>
</feature>
<feature type="compositionally biased region" description="Basic residues" evidence="1">
    <location>
        <begin position="42"/>
        <end position="53"/>
    </location>
</feature>
<evidence type="ECO:0000313" key="2">
    <source>
        <dbReference type="EMBL" id="TVU10604.1"/>
    </source>
</evidence>
<comment type="caution">
    <text evidence="2">The sequence shown here is derived from an EMBL/GenBank/DDBJ whole genome shotgun (WGS) entry which is preliminary data.</text>
</comment>
<evidence type="ECO:0000256" key="1">
    <source>
        <dbReference type="SAM" id="MobiDB-lite"/>
    </source>
</evidence>
<accession>A0A5J9TH47</accession>
<dbReference type="Proteomes" id="UP000324897">
    <property type="component" value="Chromosome 3"/>
</dbReference>
<dbReference type="AlphaFoldDB" id="A0A5J9TH47"/>
<proteinExistence type="predicted"/>
<evidence type="ECO:0000313" key="3">
    <source>
        <dbReference type="Proteomes" id="UP000324897"/>
    </source>
</evidence>
<dbReference type="Gramene" id="TVU10604">
    <property type="protein sequence ID" value="TVU10604"/>
    <property type="gene ID" value="EJB05_44147"/>
</dbReference>
<dbReference type="EMBL" id="RWGY01000039">
    <property type="protein sequence ID" value="TVU10604.1"/>
    <property type="molecule type" value="Genomic_DNA"/>
</dbReference>